<dbReference type="STRING" id="37992.A0A4Z0YSC7"/>
<evidence type="ECO:0000256" key="1">
    <source>
        <dbReference type="SAM" id="Phobius"/>
    </source>
</evidence>
<accession>A0A4Z0YSC7</accession>
<dbReference type="Proteomes" id="UP000297716">
    <property type="component" value="Unassembled WGS sequence"/>
</dbReference>
<comment type="caution">
    <text evidence="2">The sequence shown here is derived from an EMBL/GenBank/DDBJ whole genome shotgun (WGS) entry which is preliminary data.</text>
</comment>
<protein>
    <submittedName>
        <fullName evidence="2">Uncharacterized protein</fullName>
    </submittedName>
</protein>
<keyword evidence="1" id="KW-0472">Membrane</keyword>
<proteinExistence type="predicted"/>
<dbReference type="OrthoDB" id="5376804at2759"/>
<dbReference type="EMBL" id="SKBN01000293">
    <property type="protein sequence ID" value="TGJ79372.1"/>
    <property type="molecule type" value="Genomic_DNA"/>
</dbReference>
<keyword evidence="3" id="KW-1185">Reference proteome</keyword>
<feature type="transmembrane region" description="Helical" evidence="1">
    <location>
        <begin position="99"/>
        <end position="121"/>
    </location>
</feature>
<organism evidence="2 3">
    <name type="scientific">Xylaria hypoxylon</name>
    <dbReference type="NCBI Taxonomy" id="37992"/>
    <lineage>
        <taxon>Eukaryota</taxon>
        <taxon>Fungi</taxon>
        <taxon>Dikarya</taxon>
        <taxon>Ascomycota</taxon>
        <taxon>Pezizomycotina</taxon>
        <taxon>Sordariomycetes</taxon>
        <taxon>Xylariomycetidae</taxon>
        <taxon>Xylariales</taxon>
        <taxon>Xylariaceae</taxon>
        <taxon>Xylaria</taxon>
    </lineage>
</organism>
<dbReference type="AlphaFoldDB" id="A0A4Z0YSC7"/>
<keyword evidence="1" id="KW-1133">Transmembrane helix</keyword>
<gene>
    <name evidence="2" type="ORF">E0Z10_g9390</name>
</gene>
<name>A0A4Z0YSC7_9PEZI</name>
<evidence type="ECO:0000313" key="3">
    <source>
        <dbReference type="Proteomes" id="UP000297716"/>
    </source>
</evidence>
<reference evidence="2 3" key="1">
    <citation type="submission" date="2019-03" db="EMBL/GenBank/DDBJ databases">
        <title>Draft genome sequence of Xylaria hypoxylon DSM 108379, a ubiquitous saprotrophic-parasitic fungi on hardwood.</title>
        <authorList>
            <person name="Buettner E."/>
            <person name="Leonhardt S."/>
            <person name="Gebauer A.M."/>
            <person name="Liers C."/>
            <person name="Hofrichter M."/>
            <person name="Kellner H."/>
        </authorList>
    </citation>
    <scope>NUCLEOTIDE SEQUENCE [LARGE SCALE GENOMIC DNA]</scope>
    <source>
        <strain evidence="2 3">DSM 108379</strain>
    </source>
</reference>
<sequence length="186" mass="20712">MFTGHITVRDAFADDEKNQVTNSTGVQFKEQFFRRQSLDSPFLSAELLDFQQIANRGGLTWAIPQIANKLNKFLRDSGGIPVAGTSSAIVAIVEVRWQWLSLPIVTWIIGTGFFIMTVRVCRGDQLLWKTSSLPLIYHGFDAGDLEAIGTTGTHTERVSGMESLAVNLHARFRKDSLDGQLRLSKL</sequence>
<dbReference type="PANTHER" id="PTHR35394:SF5">
    <property type="entry name" value="DUF3176 DOMAIN-CONTAINING PROTEIN"/>
    <property type="match status" value="1"/>
</dbReference>
<dbReference type="PANTHER" id="PTHR35394">
    <property type="entry name" value="DUF3176 DOMAIN-CONTAINING PROTEIN"/>
    <property type="match status" value="1"/>
</dbReference>
<evidence type="ECO:0000313" key="2">
    <source>
        <dbReference type="EMBL" id="TGJ79372.1"/>
    </source>
</evidence>
<keyword evidence="1" id="KW-0812">Transmembrane</keyword>